<feature type="transmembrane region" description="Helical" evidence="4">
    <location>
        <begin position="357"/>
        <end position="375"/>
    </location>
</feature>
<feature type="transmembrane region" description="Helical" evidence="4">
    <location>
        <begin position="326"/>
        <end position="345"/>
    </location>
</feature>
<dbReference type="PANTHER" id="PTHR43630:SF1">
    <property type="entry name" value="POLY-BETA-1,6-N-ACETYL-D-GLUCOSAMINE SYNTHASE"/>
    <property type="match status" value="1"/>
</dbReference>
<dbReference type="Gene3D" id="3.90.550.10">
    <property type="entry name" value="Spore Coat Polysaccharide Biosynthesis Protein SpsA, Chain A"/>
    <property type="match status" value="1"/>
</dbReference>
<keyword evidence="3 5" id="KW-0808">Transferase</keyword>
<dbReference type="EMBL" id="BNAG01000004">
    <property type="protein sequence ID" value="GHE73394.1"/>
    <property type="molecule type" value="Genomic_DNA"/>
</dbReference>
<accession>A0ABQ3IBC1</accession>
<dbReference type="SUPFAM" id="SSF53448">
    <property type="entry name" value="Nucleotide-diphospho-sugar transferases"/>
    <property type="match status" value="1"/>
</dbReference>
<dbReference type="Proteomes" id="UP000658258">
    <property type="component" value="Unassembled WGS sequence"/>
</dbReference>
<evidence type="ECO:0000313" key="5">
    <source>
        <dbReference type="EMBL" id="GHE73394.1"/>
    </source>
</evidence>
<gene>
    <name evidence="5" type="ORF">GCM10011340_32480</name>
</gene>
<dbReference type="GO" id="GO:0016740">
    <property type="term" value="F:transferase activity"/>
    <property type="evidence" value="ECO:0007669"/>
    <property type="project" value="UniProtKB-KW"/>
</dbReference>
<comment type="caution">
    <text evidence="5">The sequence shown here is derived from an EMBL/GenBank/DDBJ whole genome shotgun (WGS) entry which is preliminary data.</text>
</comment>
<organism evidence="5 6">
    <name type="scientific">Roseivirga thermotolerans</name>
    <dbReference type="NCBI Taxonomy" id="1758176"/>
    <lineage>
        <taxon>Bacteria</taxon>
        <taxon>Pseudomonadati</taxon>
        <taxon>Bacteroidota</taxon>
        <taxon>Cytophagia</taxon>
        <taxon>Cytophagales</taxon>
        <taxon>Roseivirgaceae</taxon>
        <taxon>Roseivirga</taxon>
    </lineage>
</organism>
<evidence type="ECO:0000256" key="2">
    <source>
        <dbReference type="ARBA" id="ARBA00022676"/>
    </source>
</evidence>
<comment type="similarity">
    <text evidence="1">Belongs to the glycosyltransferase 2 family.</text>
</comment>
<reference evidence="6" key="1">
    <citation type="journal article" date="2019" name="Int. J. Syst. Evol. Microbiol.">
        <title>The Global Catalogue of Microorganisms (GCM) 10K type strain sequencing project: providing services to taxonomists for standard genome sequencing and annotation.</title>
        <authorList>
            <consortium name="The Broad Institute Genomics Platform"/>
            <consortium name="The Broad Institute Genome Sequencing Center for Infectious Disease"/>
            <person name="Wu L."/>
            <person name="Ma J."/>
        </authorList>
    </citation>
    <scope>NUCLEOTIDE SEQUENCE [LARGE SCALE GENOMIC DNA]</scope>
    <source>
        <strain evidence="6">CGMCC 1.15111</strain>
    </source>
</reference>
<evidence type="ECO:0000313" key="6">
    <source>
        <dbReference type="Proteomes" id="UP000658258"/>
    </source>
</evidence>
<name>A0ABQ3IBC1_9BACT</name>
<evidence type="ECO:0000256" key="3">
    <source>
        <dbReference type="ARBA" id="ARBA00022679"/>
    </source>
</evidence>
<keyword evidence="4" id="KW-0812">Transmembrane</keyword>
<feature type="transmembrane region" description="Helical" evidence="4">
    <location>
        <begin position="7"/>
        <end position="29"/>
    </location>
</feature>
<dbReference type="PANTHER" id="PTHR43630">
    <property type="entry name" value="POLY-BETA-1,6-N-ACETYL-D-GLUCOSAMINE SYNTHASE"/>
    <property type="match status" value="1"/>
</dbReference>
<dbReference type="InterPro" id="IPR029044">
    <property type="entry name" value="Nucleotide-diphossugar_trans"/>
</dbReference>
<evidence type="ECO:0000256" key="4">
    <source>
        <dbReference type="SAM" id="Phobius"/>
    </source>
</evidence>
<proteinExistence type="inferred from homology"/>
<sequence>MKTLAQIIIAFPVAYLVVASLYQLILAIASTFKTARVVVKEEGLSKFLILVPAYKEDQVIQQTVKLNLQHRYEYPKEHFDLVVIADQLQQETHTALEQMGAKVHAVSFDKSTKVKSLQSAMNHYKNGYDAVVVLDADNVMERGFLFKANRLMKSGLRAVQGLRKAANSNTSTALMDGLSETANTAMLCQGANNLGLSSKLSGSAMVFDYSLFDTVIAQCKAIGGFDKEMELILTKGGEFIHYSEQISVLDQKVSSTEAFTRQRGRWLEAQYTYFKRSIRESMVQLAKGNFDFFHKVMQLALPPRAVAPFAITLFALTGLLLKSQVLFVASTGALLALIIAYLLVLPTQALLRESFRIAFSLPKIGWAAFKALLLMQKSKKEFIHTEHQILEL</sequence>
<protein>
    <submittedName>
        <fullName evidence="5">Glycosyl transferase</fullName>
    </submittedName>
</protein>
<keyword evidence="2" id="KW-0328">Glycosyltransferase</keyword>
<feature type="transmembrane region" description="Helical" evidence="4">
    <location>
        <begin position="305"/>
        <end position="321"/>
    </location>
</feature>
<evidence type="ECO:0000256" key="1">
    <source>
        <dbReference type="ARBA" id="ARBA00006739"/>
    </source>
</evidence>
<keyword evidence="6" id="KW-1185">Reference proteome</keyword>
<dbReference type="Pfam" id="PF13641">
    <property type="entry name" value="Glyco_tranf_2_3"/>
    <property type="match status" value="1"/>
</dbReference>
<keyword evidence="4" id="KW-0472">Membrane</keyword>
<keyword evidence="4" id="KW-1133">Transmembrane helix</keyword>
<dbReference type="RefSeq" id="WP_189631337.1">
    <property type="nucleotide sequence ID" value="NZ_BNAG01000004.1"/>
</dbReference>